<keyword evidence="4 6" id="KW-0238">DNA-binding</keyword>
<dbReference type="InterPro" id="IPR027271">
    <property type="entry name" value="Acetolactate_synth/TF_NikR_C"/>
</dbReference>
<evidence type="ECO:0000256" key="5">
    <source>
        <dbReference type="ARBA" id="ARBA00023163"/>
    </source>
</evidence>
<dbReference type="RefSeq" id="WP_048067120.1">
    <property type="nucleotide sequence ID" value="NC_008212.1"/>
</dbReference>
<comment type="function">
    <text evidence="6">Transcriptional regulator.</text>
</comment>
<evidence type="ECO:0000256" key="2">
    <source>
        <dbReference type="ARBA" id="ARBA00022723"/>
    </source>
</evidence>
<proteinExistence type="inferred from homology"/>
<dbReference type="GeneID" id="4194351"/>
<dbReference type="EMBL" id="AM180088">
    <property type="protein sequence ID" value="CAJ53708.2"/>
    <property type="molecule type" value="Genomic_DNA"/>
</dbReference>
<accession>Q18EC5</accession>
<keyword evidence="5 6" id="KW-0804">Transcription</keyword>
<evidence type="ECO:0000256" key="1">
    <source>
        <dbReference type="ARBA" id="ARBA00022596"/>
    </source>
</evidence>
<keyword evidence="9" id="KW-1185">Reference proteome</keyword>
<gene>
    <name evidence="8" type="ordered locus">HQ_3620A</name>
</gene>
<dbReference type="InterPro" id="IPR022988">
    <property type="entry name" value="Ni_resp_reg_NikR"/>
</dbReference>
<feature type="binding site" evidence="6">
    <location>
        <position position="100"/>
    </location>
    <ligand>
        <name>Ni(2+)</name>
        <dbReference type="ChEBI" id="CHEBI:49786"/>
    </ligand>
</feature>
<dbReference type="InterPro" id="IPR014864">
    <property type="entry name" value="TF_NikR_Ni-bd_C"/>
</dbReference>
<keyword evidence="3 6" id="KW-0805">Transcription regulation</keyword>
<dbReference type="GO" id="GO:0003700">
    <property type="term" value="F:DNA-binding transcription factor activity"/>
    <property type="evidence" value="ECO:0007669"/>
    <property type="project" value="UniProtKB-UniRule"/>
</dbReference>
<dbReference type="InterPro" id="IPR013321">
    <property type="entry name" value="Arc_rbn_hlx_hlx"/>
</dbReference>
<dbReference type="KEGG" id="hwa:HQ_3620A"/>
<feature type="binding site" evidence="6">
    <location>
        <position position="92"/>
    </location>
    <ligand>
        <name>Ni(2+)</name>
        <dbReference type="ChEBI" id="CHEBI:49786"/>
    </ligand>
</feature>
<dbReference type="Proteomes" id="UP000001975">
    <property type="component" value="Chromosome"/>
</dbReference>
<dbReference type="SUPFAM" id="SSF47598">
    <property type="entry name" value="Ribbon-helix-helix"/>
    <property type="match status" value="1"/>
</dbReference>
<dbReference type="STRING" id="362976.HQ_3620A"/>
<evidence type="ECO:0000256" key="4">
    <source>
        <dbReference type="ARBA" id="ARBA00023125"/>
    </source>
</evidence>
<comment type="similarity">
    <text evidence="6">Belongs to the transcriptional regulatory CopG/NikR family.</text>
</comment>
<protein>
    <recommendedName>
        <fullName evidence="6">Putative nickel-responsive regulator</fullName>
    </recommendedName>
</protein>
<dbReference type="CDD" id="cd22231">
    <property type="entry name" value="RHH_NikR_HicB-like"/>
    <property type="match status" value="1"/>
</dbReference>
<feature type="domain" description="Transcription factor NikR nickel binding C-terminal" evidence="7">
    <location>
        <begin position="59"/>
        <end position="134"/>
    </location>
</feature>
<feature type="binding site" evidence="6">
    <location>
        <position position="94"/>
    </location>
    <ligand>
        <name>Ni(2+)</name>
        <dbReference type="ChEBI" id="CHEBI:49786"/>
    </ligand>
</feature>
<evidence type="ECO:0000259" key="7">
    <source>
        <dbReference type="Pfam" id="PF08753"/>
    </source>
</evidence>
<dbReference type="Gene3D" id="3.30.70.1150">
    <property type="entry name" value="ACT-like. Chain A, domain 2"/>
    <property type="match status" value="1"/>
</dbReference>
<dbReference type="NCBIfam" id="NF002169">
    <property type="entry name" value="PRK01002.1"/>
    <property type="match status" value="1"/>
</dbReference>
<evidence type="ECO:0000256" key="3">
    <source>
        <dbReference type="ARBA" id="ARBA00023015"/>
    </source>
</evidence>
<dbReference type="InterPro" id="IPR010985">
    <property type="entry name" value="Ribbon_hlx_hlx"/>
</dbReference>
<evidence type="ECO:0000256" key="6">
    <source>
        <dbReference type="HAMAP-Rule" id="MF_00476"/>
    </source>
</evidence>
<dbReference type="eggNOG" id="arCOG01008">
    <property type="taxonomic scope" value="Archaea"/>
</dbReference>
<dbReference type="GO" id="GO:0003677">
    <property type="term" value="F:DNA binding"/>
    <property type="evidence" value="ECO:0007669"/>
    <property type="project" value="UniProtKB-KW"/>
</dbReference>
<comment type="cofactor">
    <cofactor evidence="6">
        <name>Ni(2+)</name>
        <dbReference type="ChEBI" id="CHEBI:49786"/>
    </cofactor>
    <text evidence="6">Binds 1 nickel ion per subunit.</text>
</comment>
<dbReference type="AlphaFoldDB" id="Q18EC5"/>
<organism evidence="8 9">
    <name type="scientific">Haloquadratum walsbyi (strain DSM 16790 / HBSQ001)</name>
    <dbReference type="NCBI Taxonomy" id="362976"/>
    <lineage>
        <taxon>Archaea</taxon>
        <taxon>Methanobacteriati</taxon>
        <taxon>Methanobacteriota</taxon>
        <taxon>Stenosarchaea group</taxon>
        <taxon>Halobacteria</taxon>
        <taxon>Halobacteriales</taxon>
        <taxon>Haloferacaceae</taxon>
        <taxon>Haloquadratum</taxon>
    </lineage>
</organism>
<dbReference type="GO" id="GO:0010045">
    <property type="term" value="P:response to nickel cation"/>
    <property type="evidence" value="ECO:0007669"/>
    <property type="project" value="InterPro"/>
</dbReference>
<reference evidence="8 9" key="1">
    <citation type="journal article" date="2006" name="BMC Genomics">
        <title>The genome of the square archaeon Haloquadratum walsbyi: life at the limits of water activity.</title>
        <authorList>
            <person name="Bolhuis H.H."/>
            <person name="Palm P.P."/>
            <person name="Wende A.W."/>
            <person name="Falb M.M."/>
            <person name="Rampp M.M."/>
            <person name="Rodriguez-Valera F.F."/>
            <person name="Pfeiffer F.F."/>
            <person name="Oesterhelt D.D."/>
        </authorList>
    </citation>
    <scope>NUCLEOTIDE SEQUENCE [LARGE SCALE GENOMIC DNA]</scope>
    <source>
        <strain evidence="9">DSM 16790 / HBSQ001</strain>
    </source>
</reference>
<evidence type="ECO:0000313" key="9">
    <source>
        <dbReference type="Proteomes" id="UP000001975"/>
    </source>
</evidence>
<dbReference type="InterPro" id="IPR050192">
    <property type="entry name" value="CopG/NikR_regulator"/>
</dbReference>
<dbReference type="InterPro" id="IPR045865">
    <property type="entry name" value="ACT-like_dom_sf"/>
</dbReference>
<dbReference type="HAMAP" id="MF_00476">
    <property type="entry name" value="NikR"/>
    <property type="match status" value="1"/>
</dbReference>
<dbReference type="Pfam" id="PF08753">
    <property type="entry name" value="NikR_C"/>
    <property type="match status" value="1"/>
</dbReference>
<dbReference type="GO" id="GO:0016151">
    <property type="term" value="F:nickel cation binding"/>
    <property type="evidence" value="ECO:0007669"/>
    <property type="project" value="UniProtKB-UniRule"/>
</dbReference>
<name>Q18EC5_HALWD</name>
<sequence length="157" mass="17256">MSQDVDRMSVTLPPDLLSELNQVVETGEYNSRSEATRDALRAFVTEFNQQTRLSGTLSGTVVVLYEHEHSGVTDEMSELQHDFTETIVAVHHVHLSDHLCLESIAVDGAGGRIETLLSRIRPLEGVRQVKLAMVQADADADADADAESKVNAARERD</sequence>
<dbReference type="PANTHER" id="PTHR34719:SF2">
    <property type="entry name" value="NICKEL-RESPONSIVE REGULATOR"/>
    <property type="match status" value="1"/>
</dbReference>
<dbReference type="PANTHER" id="PTHR34719">
    <property type="entry name" value="NICKEL-RESPONSIVE REGULATOR"/>
    <property type="match status" value="1"/>
</dbReference>
<keyword evidence="2 6" id="KW-0479">Metal-binding</keyword>
<feature type="binding site" evidence="6">
    <location>
        <position position="81"/>
    </location>
    <ligand>
        <name>Ni(2+)</name>
        <dbReference type="ChEBI" id="CHEBI:49786"/>
    </ligand>
</feature>
<dbReference type="Gene3D" id="1.10.1220.10">
    <property type="entry name" value="Met repressor-like"/>
    <property type="match status" value="1"/>
</dbReference>
<evidence type="ECO:0000313" key="8">
    <source>
        <dbReference type="EMBL" id="CAJ53708.2"/>
    </source>
</evidence>
<dbReference type="HOGENOM" id="CLU_113319_1_2_2"/>
<keyword evidence="1 6" id="KW-0533">Nickel</keyword>
<dbReference type="SUPFAM" id="SSF55021">
    <property type="entry name" value="ACT-like"/>
    <property type="match status" value="1"/>
</dbReference>